<evidence type="ECO:0000313" key="3">
    <source>
        <dbReference type="Proteomes" id="UP000502699"/>
    </source>
</evidence>
<name>A0A6G7VEJ8_9GAMM</name>
<dbReference type="PRINTS" id="PR00080">
    <property type="entry name" value="SDRFAMILY"/>
</dbReference>
<dbReference type="InterPro" id="IPR002347">
    <property type="entry name" value="SDR_fam"/>
</dbReference>
<dbReference type="GO" id="GO:0016616">
    <property type="term" value="F:oxidoreductase activity, acting on the CH-OH group of donors, NAD or NADP as acceptor"/>
    <property type="evidence" value="ECO:0007669"/>
    <property type="project" value="TreeGrafter"/>
</dbReference>
<keyword evidence="3" id="KW-1185">Reference proteome</keyword>
<dbReference type="InterPro" id="IPR020904">
    <property type="entry name" value="Sc_DH/Rdtase_CS"/>
</dbReference>
<dbReference type="GO" id="GO:0030497">
    <property type="term" value="P:fatty acid elongation"/>
    <property type="evidence" value="ECO:0007669"/>
    <property type="project" value="TreeGrafter"/>
</dbReference>
<sequence>MRDLQDKTILISGASGHLGGAVARAFAAQGARLALAGRRLDALRQTQASLPAGSETLIVTADLRNPQQVNVMVEQVMERFGTLQVLANLAGGFSMGPPIQDTTDADWDAMLDLNARTAFHCARAVIPKLLAAGGGSIIHVAARAALRGIGHMGPYCIAKAAVVRLTETLADELKHRGVRVNCVLPGTLDTPSNRAAMPDQDPAQWVSLEALADVILFLASDRSRAITGAAIPVEGSR</sequence>
<dbReference type="EMBL" id="CP048029">
    <property type="protein sequence ID" value="QIK38503.1"/>
    <property type="molecule type" value="Genomic_DNA"/>
</dbReference>
<comment type="similarity">
    <text evidence="1">Belongs to the short-chain dehydrogenases/reductases (SDR) family.</text>
</comment>
<gene>
    <name evidence="2" type="ORF">GWK36_11485</name>
</gene>
<dbReference type="AlphaFoldDB" id="A0A6G7VEJ8"/>
<evidence type="ECO:0000313" key="2">
    <source>
        <dbReference type="EMBL" id="QIK38503.1"/>
    </source>
</evidence>
<dbReference type="Proteomes" id="UP000502699">
    <property type="component" value="Chromosome"/>
</dbReference>
<dbReference type="InterPro" id="IPR036291">
    <property type="entry name" value="NAD(P)-bd_dom_sf"/>
</dbReference>
<dbReference type="PANTHER" id="PTHR42760">
    <property type="entry name" value="SHORT-CHAIN DEHYDROGENASES/REDUCTASES FAMILY MEMBER"/>
    <property type="match status" value="1"/>
</dbReference>
<dbReference type="KEGG" id="cjap:GWK36_11485"/>
<dbReference type="RefSeq" id="WP_166271260.1">
    <property type="nucleotide sequence ID" value="NZ_CP048029.1"/>
</dbReference>
<reference evidence="3" key="1">
    <citation type="submission" date="2020-01" db="EMBL/GenBank/DDBJ databases">
        <title>Caldichromatium gen. nov., sp. nov., a thermophilic purple sulfur bacterium member of the family Chromatiaceae isolated from Nakabusa hot spring, Japan.</title>
        <authorList>
            <person name="Saini M.K."/>
            <person name="Hanada S."/>
            <person name="Tank M."/>
        </authorList>
    </citation>
    <scope>NUCLEOTIDE SEQUENCE [LARGE SCALE GENOMIC DNA]</scope>
    <source>
        <strain evidence="3">No.7</strain>
    </source>
</reference>
<dbReference type="CDD" id="cd05233">
    <property type="entry name" value="SDR_c"/>
    <property type="match status" value="1"/>
</dbReference>
<dbReference type="Pfam" id="PF13561">
    <property type="entry name" value="adh_short_C2"/>
    <property type="match status" value="1"/>
</dbReference>
<organism evidence="2 3">
    <name type="scientific">Caldichromatium japonicum</name>
    <dbReference type="NCBI Taxonomy" id="2699430"/>
    <lineage>
        <taxon>Bacteria</taxon>
        <taxon>Pseudomonadati</taxon>
        <taxon>Pseudomonadota</taxon>
        <taxon>Gammaproteobacteria</taxon>
        <taxon>Chromatiales</taxon>
        <taxon>Chromatiaceae</taxon>
        <taxon>Caldichromatium</taxon>
    </lineage>
</organism>
<proteinExistence type="inferred from homology"/>
<dbReference type="Gene3D" id="3.40.50.720">
    <property type="entry name" value="NAD(P)-binding Rossmann-like Domain"/>
    <property type="match status" value="1"/>
</dbReference>
<evidence type="ECO:0000256" key="1">
    <source>
        <dbReference type="ARBA" id="ARBA00006484"/>
    </source>
</evidence>
<dbReference type="SUPFAM" id="SSF51735">
    <property type="entry name" value="NAD(P)-binding Rossmann-fold domains"/>
    <property type="match status" value="1"/>
</dbReference>
<dbReference type="PRINTS" id="PR00081">
    <property type="entry name" value="GDHRDH"/>
</dbReference>
<dbReference type="PANTHER" id="PTHR42760:SF135">
    <property type="entry name" value="BLL7886 PROTEIN"/>
    <property type="match status" value="1"/>
</dbReference>
<protein>
    <submittedName>
        <fullName evidence="2">SDR family oxidoreductase</fullName>
    </submittedName>
</protein>
<dbReference type="FunFam" id="3.40.50.720:FF:000084">
    <property type="entry name" value="Short-chain dehydrogenase reductase"/>
    <property type="match status" value="1"/>
</dbReference>
<dbReference type="PROSITE" id="PS00061">
    <property type="entry name" value="ADH_SHORT"/>
    <property type="match status" value="1"/>
</dbReference>
<accession>A0A6G7VEJ8</accession>